<dbReference type="Pfam" id="PF01408">
    <property type="entry name" value="GFO_IDH_MocA"/>
    <property type="match status" value="1"/>
</dbReference>
<reference evidence="3" key="2">
    <citation type="submission" date="2020-09" db="EMBL/GenBank/DDBJ databases">
        <authorList>
            <person name="Sun Q."/>
            <person name="Zhou Y."/>
        </authorList>
    </citation>
    <scope>NUCLEOTIDE SEQUENCE</scope>
    <source>
        <strain evidence="3">CGMCC 1.15178</strain>
    </source>
</reference>
<organism evidence="3 4">
    <name type="scientific">Paenibacillus nasutitermitis</name>
    <dbReference type="NCBI Taxonomy" id="1652958"/>
    <lineage>
        <taxon>Bacteria</taxon>
        <taxon>Bacillati</taxon>
        <taxon>Bacillota</taxon>
        <taxon>Bacilli</taxon>
        <taxon>Bacillales</taxon>
        <taxon>Paenibacillaceae</taxon>
        <taxon>Paenibacillus</taxon>
    </lineage>
</organism>
<evidence type="ECO:0000313" key="4">
    <source>
        <dbReference type="Proteomes" id="UP000612456"/>
    </source>
</evidence>
<dbReference type="InterPro" id="IPR036291">
    <property type="entry name" value="NAD(P)-bd_dom_sf"/>
</dbReference>
<protein>
    <submittedName>
        <fullName evidence="3">Dehydrogenase</fullName>
    </submittedName>
</protein>
<reference evidence="3" key="1">
    <citation type="journal article" date="2014" name="Int. J. Syst. Evol. Microbiol.">
        <title>Complete genome sequence of Corynebacterium casei LMG S-19264T (=DSM 44701T), isolated from a smear-ripened cheese.</title>
        <authorList>
            <consortium name="US DOE Joint Genome Institute (JGI-PGF)"/>
            <person name="Walter F."/>
            <person name="Albersmeier A."/>
            <person name="Kalinowski J."/>
            <person name="Ruckert C."/>
        </authorList>
    </citation>
    <scope>NUCLEOTIDE SEQUENCE</scope>
    <source>
        <strain evidence="3">CGMCC 1.15178</strain>
    </source>
</reference>
<sequence length="331" mass="37049">MRKMKAAVIGLGSWGECHLEAFRSLPQVEIAAICDNREDRLHEMGEKYGVVRRYTNYEQLMEQTDIDLVNVATFEKGHLRPTLLALQSGKHVLVEKPITTDVTEAHEMYRVAQQCGKQVIPGHLLRFDPRYAELKSAIQNGRLGQIASLFFKRSRQQSLFATYSRTHTVYELTVHDLDLAVWYTGSRVKSVRAFAQHLSGSAAPESLWANLTFENGMFAVLHSNWLTPDKAGVEIFDSVEVSGSEGIAHFETSNAGLQLWNQEGSLSKEFFIHHQRNGHTYGALRDQLDYIANCVLSGAGFEYVSFADAVHGIEIADAIVKSAESGQDIFL</sequence>
<dbReference type="InterPro" id="IPR055170">
    <property type="entry name" value="GFO_IDH_MocA-like_dom"/>
</dbReference>
<evidence type="ECO:0000259" key="2">
    <source>
        <dbReference type="Pfam" id="PF22725"/>
    </source>
</evidence>
<proteinExistence type="predicted"/>
<evidence type="ECO:0000259" key="1">
    <source>
        <dbReference type="Pfam" id="PF01408"/>
    </source>
</evidence>
<keyword evidence="4" id="KW-1185">Reference proteome</keyword>
<name>A0A916Z2I0_9BACL</name>
<dbReference type="SUPFAM" id="SSF51735">
    <property type="entry name" value="NAD(P)-binding Rossmann-fold domains"/>
    <property type="match status" value="1"/>
</dbReference>
<dbReference type="GO" id="GO:0000166">
    <property type="term" value="F:nucleotide binding"/>
    <property type="evidence" value="ECO:0007669"/>
    <property type="project" value="InterPro"/>
</dbReference>
<dbReference type="InterPro" id="IPR051450">
    <property type="entry name" value="Gfo/Idh/MocA_Oxidoreductases"/>
</dbReference>
<dbReference type="Proteomes" id="UP000612456">
    <property type="component" value="Unassembled WGS sequence"/>
</dbReference>
<dbReference type="AlphaFoldDB" id="A0A916Z2I0"/>
<feature type="domain" description="Gfo/Idh/MocA-like oxidoreductase N-terminal" evidence="1">
    <location>
        <begin position="5"/>
        <end position="123"/>
    </location>
</feature>
<dbReference type="InterPro" id="IPR000683">
    <property type="entry name" value="Gfo/Idh/MocA-like_OxRdtase_N"/>
</dbReference>
<dbReference type="EMBL" id="BMHP01000002">
    <property type="protein sequence ID" value="GGD72637.1"/>
    <property type="molecule type" value="Genomic_DNA"/>
</dbReference>
<dbReference type="Gene3D" id="3.40.50.720">
    <property type="entry name" value="NAD(P)-binding Rossmann-like Domain"/>
    <property type="match status" value="1"/>
</dbReference>
<feature type="domain" description="GFO/IDH/MocA-like oxidoreductase" evidence="2">
    <location>
        <begin position="131"/>
        <end position="248"/>
    </location>
</feature>
<accession>A0A916Z2I0</accession>
<dbReference type="Gene3D" id="3.30.360.10">
    <property type="entry name" value="Dihydrodipicolinate Reductase, domain 2"/>
    <property type="match status" value="1"/>
</dbReference>
<dbReference type="RefSeq" id="WP_188993025.1">
    <property type="nucleotide sequence ID" value="NZ_BMHP01000002.1"/>
</dbReference>
<gene>
    <name evidence="3" type="ORF">GCM10010911_33120</name>
</gene>
<dbReference type="PANTHER" id="PTHR43377">
    <property type="entry name" value="BILIVERDIN REDUCTASE A"/>
    <property type="match status" value="1"/>
</dbReference>
<evidence type="ECO:0000313" key="3">
    <source>
        <dbReference type="EMBL" id="GGD72637.1"/>
    </source>
</evidence>
<dbReference type="PANTHER" id="PTHR43377:SF1">
    <property type="entry name" value="BILIVERDIN REDUCTASE A"/>
    <property type="match status" value="1"/>
</dbReference>
<dbReference type="Pfam" id="PF22725">
    <property type="entry name" value="GFO_IDH_MocA_C3"/>
    <property type="match status" value="1"/>
</dbReference>
<comment type="caution">
    <text evidence="3">The sequence shown here is derived from an EMBL/GenBank/DDBJ whole genome shotgun (WGS) entry which is preliminary data.</text>
</comment>
<dbReference type="SUPFAM" id="SSF55347">
    <property type="entry name" value="Glyceraldehyde-3-phosphate dehydrogenase-like, C-terminal domain"/>
    <property type="match status" value="1"/>
</dbReference>